<dbReference type="SUPFAM" id="SSF51695">
    <property type="entry name" value="PLC-like phosphodiesterases"/>
    <property type="match status" value="1"/>
</dbReference>
<dbReference type="InterPro" id="IPR030395">
    <property type="entry name" value="GP_PDE_dom"/>
</dbReference>
<dbReference type="OrthoDB" id="384721at2"/>
<gene>
    <name evidence="3" type="ORF">CWR45_13415</name>
</gene>
<dbReference type="Pfam" id="PF03009">
    <property type="entry name" value="GDPD"/>
    <property type="match status" value="1"/>
</dbReference>
<name>A0A3D8PKP1_9BACI</name>
<keyword evidence="1" id="KW-0472">Membrane</keyword>
<dbReference type="PROSITE" id="PS51704">
    <property type="entry name" value="GP_PDE"/>
    <property type="match status" value="1"/>
</dbReference>
<evidence type="ECO:0000259" key="2">
    <source>
        <dbReference type="PROSITE" id="PS51704"/>
    </source>
</evidence>
<comment type="caution">
    <text evidence="3">The sequence shown here is derived from an EMBL/GenBank/DDBJ whole genome shotgun (WGS) entry which is preliminary data.</text>
</comment>
<proteinExistence type="predicted"/>
<dbReference type="EMBL" id="PIOD01000016">
    <property type="protein sequence ID" value="RDW16630.1"/>
    <property type="molecule type" value="Genomic_DNA"/>
</dbReference>
<dbReference type="InterPro" id="IPR017946">
    <property type="entry name" value="PLC-like_Pdiesterase_TIM-brl"/>
</dbReference>
<keyword evidence="1" id="KW-0812">Transmembrane</keyword>
<dbReference type="GO" id="GO:0008081">
    <property type="term" value="F:phosphoric diester hydrolase activity"/>
    <property type="evidence" value="ECO:0007669"/>
    <property type="project" value="InterPro"/>
</dbReference>
<organism evidence="3 4">
    <name type="scientific">Oceanobacillus chungangensis</name>
    <dbReference type="NCBI Taxonomy" id="1229152"/>
    <lineage>
        <taxon>Bacteria</taxon>
        <taxon>Bacillati</taxon>
        <taxon>Bacillota</taxon>
        <taxon>Bacilli</taxon>
        <taxon>Bacillales</taxon>
        <taxon>Bacillaceae</taxon>
        <taxon>Oceanobacillus</taxon>
    </lineage>
</organism>
<dbReference type="Proteomes" id="UP000256520">
    <property type="component" value="Unassembled WGS sequence"/>
</dbReference>
<keyword evidence="4" id="KW-1185">Reference proteome</keyword>
<feature type="transmembrane region" description="Helical" evidence="1">
    <location>
        <begin position="15"/>
        <end position="35"/>
    </location>
</feature>
<keyword evidence="1" id="KW-1133">Transmembrane helix</keyword>
<dbReference type="Gene3D" id="3.20.20.190">
    <property type="entry name" value="Phosphatidylinositol (PI) phosphodiesterase"/>
    <property type="match status" value="1"/>
</dbReference>
<dbReference type="PANTHER" id="PTHR46211:SF14">
    <property type="entry name" value="GLYCEROPHOSPHODIESTER PHOSPHODIESTERASE"/>
    <property type="match status" value="1"/>
</dbReference>
<sequence length="310" mass="34726">MSSALKSEKGKKSKWRVAGWIVGSIIAIWLIIYLFPVTENKALHKFNRDKPLVIAHGGGNDLAPSNTLAAFTNAYALGVDVIEFDIHMTEDGHLVSIHDPTVDRTTNGTGRVNEMKLAEIQSLDAAANFQNLDGEYSYRGKGVYIPTVNDIFAIINDPDMLYTIEIKDSNDPKLYRDMCQSLWSVIQDYGLEENVIIASFDQEIVDMVTDVSGGKALVSGGRQEITKFVVFHKLFLNGLYKQNVHALQIPTEDSNINLQDRKLIRGAEHRGMDVHYWTINDKETMQELINLGADGIMTDRPDLLIDLLKD</sequence>
<reference evidence="4" key="1">
    <citation type="submission" date="2017-11" db="EMBL/GenBank/DDBJ databases">
        <authorList>
            <person name="Zhu W."/>
        </authorList>
    </citation>
    <scope>NUCLEOTIDE SEQUENCE [LARGE SCALE GENOMIC DNA]</scope>
    <source>
        <strain evidence="4">CAU 1051</strain>
    </source>
</reference>
<evidence type="ECO:0000256" key="1">
    <source>
        <dbReference type="SAM" id="Phobius"/>
    </source>
</evidence>
<protein>
    <submittedName>
        <fullName evidence="3">Glycerophosphodiester phosphodiesterase</fullName>
    </submittedName>
</protein>
<dbReference type="GO" id="GO:0006629">
    <property type="term" value="P:lipid metabolic process"/>
    <property type="evidence" value="ECO:0007669"/>
    <property type="project" value="InterPro"/>
</dbReference>
<dbReference type="RefSeq" id="WP_115750386.1">
    <property type="nucleotide sequence ID" value="NZ_PIOD01000016.1"/>
</dbReference>
<dbReference type="CDD" id="cd08561">
    <property type="entry name" value="GDPD_cytoplasmic_ScUgpQ2_like"/>
    <property type="match status" value="1"/>
</dbReference>
<accession>A0A3D8PKP1</accession>
<dbReference type="AlphaFoldDB" id="A0A3D8PKP1"/>
<evidence type="ECO:0000313" key="4">
    <source>
        <dbReference type="Proteomes" id="UP000256520"/>
    </source>
</evidence>
<evidence type="ECO:0000313" key="3">
    <source>
        <dbReference type="EMBL" id="RDW16630.1"/>
    </source>
</evidence>
<feature type="domain" description="GP-PDE" evidence="2">
    <location>
        <begin position="51"/>
        <end position="308"/>
    </location>
</feature>
<dbReference type="PANTHER" id="PTHR46211">
    <property type="entry name" value="GLYCEROPHOSPHORYL DIESTER PHOSPHODIESTERASE"/>
    <property type="match status" value="1"/>
</dbReference>